<feature type="disulfide bond" evidence="6">
    <location>
        <begin position="122"/>
        <end position="139"/>
    </location>
</feature>
<keyword evidence="4 6" id="KW-1015">Disulfide bond</keyword>
<evidence type="ECO:0000313" key="11">
    <source>
        <dbReference type="EMBL" id="CAH3117962.1"/>
    </source>
</evidence>
<protein>
    <submittedName>
        <fullName evidence="11">Uncharacterized protein</fullName>
    </submittedName>
</protein>
<dbReference type="SUPFAM" id="SSF57196">
    <property type="entry name" value="EGF/Laminin"/>
    <property type="match status" value="1"/>
</dbReference>
<evidence type="ECO:0000259" key="9">
    <source>
        <dbReference type="PROSITE" id="PS50026"/>
    </source>
</evidence>
<dbReference type="Proteomes" id="UP001159428">
    <property type="component" value="Unassembled WGS sequence"/>
</dbReference>
<evidence type="ECO:0000256" key="6">
    <source>
        <dbReference type="PROSITE-ProRule" id="PRU00076"/>
    </source>
</evidence>
<dbReference type="CDD" id="cd00054">
    <property type="entry name" value="EGF_CA"/>
    <property type="match status" value="1"/>
</dbReference>
<keyword evidence="8" id="KW-0732">Signal</keyword>
<dbReference type="PRINTS" id="PR00895">
    <property type="entry name" value="PENTAXIN"/>
</dbReference>
<feature type="disulfide bond" evidence="6">
    <location>
        <begin position="141"/>
        <end position="150"/>
    </location>
</feature>
<comment type="caution">
    <text evidence="11">The sequence shown here is derived from an EMBL/GenBank/DDBJ whole genome shotgun (WGS) entry which is preliminary data.</text>
</comment>
<sequence length="371" mass="41431">MAFFFLSANLLALVVSASSVKTSKGQTPTVGFVFANFLAHKGYYLNTTTVGTELVQDSSECAFKCLEKDPCLSFNLADLDDNIDNLLCELLPSDHYTHSDKFITNHLWYHYSIASPCSRLPCQNNGTCVPLYRTNSYKCRCTKAYTGSHCEKVDNDCSCSSGPEGKQRCKIEYLMVFPEPRSTENYAMKNPAIASDLNQLSLCFFIKLVQDQGAQTVVSYIKKHNNEILVEIYPTRTDVYVGSNLFRFTATNLYDDTWQHLCLTWENTQGVTKLYKDGQFIGQVTHHDTSNFILTAGGSLVLGQDQDSIGGGFHVEQTFHGRLASVNMWDKVLSESDIAAQYTNCSVPHGSVLNWSVFKNVTHGKVTVEEP</sequence>
<dbReference type="PANTHER" id="PTHR19277">
    <property type="entry name" value="PENTRAXIN"/>
    <property type="match status" value="1"/>
</dbReference>
<feature type="disulfide bond" evidence="7">
    <location>
        <begin position="203"/>
        <end position="262"/>
    </location>
</feature>
<dbReference type="Gene3D" id="2.10.25.10">
    <property type="entry name" value="Laminin"/>
    <property type="match status" value="1"/>
</dbReference>
<keyword evidence="5" id="KW-0325">Glycoprotein</keyword>
<evidence type="ECO:0000256" key="7">
    <source>
        <dbReference type="PROSITE-ProRule" id="PRU01172"/>
    </source>
</evidence>
<dbReference type="Pfam" id="PF00008">
    <property type="entry name" value="EGF"/>
    <property type="match status" value="1"/>
</dbReference>
<dbReference type="EMBL" id="CALNXJ010000016">
    <property type="protein sequence ID" value="CAH3117962.1"/>
    <property type="molecule type" value="Genomic_DNA"/>
</dbReference>
<dbReference type="PROSITE" id="PS00022">
    <property type="entry name" value="EGF_1"/>
    <property type="match status" value="1"/>
</dbReference>
<feature type="domain" description="Pentraxin (PTX)" evidence="10">
    <location>
        <begin position="171"/>
        <end position="371"/>
    </location>
</feature>
<keyword evidence="12" id="KW-1185">Reference proteome</keyword>
<feature type="chain" id="PRO_5044009736" evidence="8">
    <location>
        <begin position="26"/>
        <end position="371"/>
    </location>
</feature>
<comment type="caution">
    <text evidence="6">Lacks conserved residue(s) required for the propagation of feature annotation.</text>
</comment>
<evidence type="ECO:0000256" key="1">
    <source>
        <dbReference type="ARBA" id="ARBA00001913"/>
    </source>
</evidence>
<dbReference type="AlphaFoldDB" id="A0AAU9WLB0"/>
<keyword evidence="3" id="KW-0106">Calcium</keyword>
<dbReference type="GO" id="GO:0046872">
    <property type="term" value="F:metal ion binding"/>
    <property type="evidence" value="ECO:0007669"/>
    <property type="project" value="UniProtKB-KW"/>
</dbReference>
<evidence type="ECO:0000256" key="2">
    <source>
        <dbReference type="ARBA" id="ARBA00022723"/>
    </source>
</evidence>
<evidence type="ECO:0000256" key="4">
    <source>
        <dbReference type="ARBA" id="ARBA00023157"/>
    </source>
</evidence>
<feature type="domain" description="EGF-like" evidence="9">
    <location>
        <begin position="113"/>
        <end position="151"/>
    </location>
</feature>
<gene>
    <name evidence="11" type="ORF">PMEA_00007716</name>
</gene>
<evidence type="ECO:0000256" key="3">
    <source>
        <dbReference type="ARBA" id="ARBA00022837"/>
    </source>
</evidence>
<dbReference type="InterPro" id="IPR000742">
    <property type="entry name" value="EGF"/>
</dbReference>
<evidence type="ECO:0000256" key="5">
    <source>
        <dbReference type="ARBA" id="ARBA00023180"/>
    </source>
</evidence>
<feature type="signal peptide" evidence="8">
    <location>
        <begin position="1"/>
        <end position="25"/>
    </location>
</feature>
<organism evidence="11 12">
    <name type="scientific">Pocillopora meandrina</name>
    <dbReference type="NCBI Taxonomy" id="46732"/>
    <lineage>
        <taxon>Eukaryota</taxon>
        <taxon>Metazoa</taxon>
        <taxon>Cnidaria</taxon>
        <taxon>Anthozoa</taxon>
        <taxon>Hexacorallia</taxon>
        <taxon>Scleractinia</taxon>
        <taxon>Astrocoeniina</taxon>
        <taxon>Pocilloporidae</taxon>
        <taxon>Pocillopora</taxon>
    </lineage>
</organism>
<reference evidence="11 12" key="1">
    <citation type="submission" date="2022-05" db="EMBL/GenBank/DDBJ databases">
        <authorList>
            <consortium name="Genoscope - CEA"/>
            <person name="William W."/>
        </authorList>
    </citation>
    <scope>NUCLEOTIDE SEQUENCE [LARGE SCALE GENOMIC DNA]</scope>
</reference>
<dbReference type="SMART" id="SM00181">
    <property type="entry name" value="EGF"/>
    <property type="match status" value="1"/>
</dbReference>
<evidence type="ECO:0000259" key="10">
    <source>
        <dbReference type="PROSITE" id="PS51828"/>
    </source>
</evidence>
<dbReference type="InterPro" id="IPR013320">
    <property type="entry name" value="ConA-like_dom_sf"/>
</dbReference>
<comment type="cofactor">
    <cofactor evidence="1">
        <name>Ca(2+)</name>
        <dbReference type="ChEBI" id="CHEBI:29108"/>
    </cofactor>
</comment>
<dbReference type="Pfam" id="PF00354">
    <property type="entry name" value="Pentaxin"/>
    <property type="match status" value="1"/>
</dbReference>
<dbReference type="InterPro" id="IPR051360">
    <property type="entry name" value="Neuronal_Pentraxin_Related"/>
</dbReference>
<dbReference type="PROSITE" id="PS50026">
    <property type="entry name" value="EGF_3"/>
    <property type="match status" value="1"/>
</dbReference>
<dbReference type="SUPFAM" id="SSF49899">
    <property type="entry name" value="Concanavalin A-like lectins/glucanases"/>
    <property type="match status" value="1"/>
</dbReference>
<evidence type="ECO:0000256" key="8">
    <source>
        <dbReference type="SAM" id="SignalP"/>
    </source>
</evidence>
<dbReference type="PANTHER" id="PTHR19277:SF161">
    <property type="entry name" value="LAMININ G DOMAIN-CONTAINING PROTEIN"/>
    <property type="match status" value="1"/>
</dbReference>
<keyword evidence="6" id="KW-0245">EGF-like domain</keyword>
<accession>A0AAU9WLB0</accession>
<dbReference type="PROSITE" id="PS51828">
    <property type="entry name" value="PTX_2"/>
    <property type="match status" value="1"/>
</dbReference>
<proteinExistence type="predicted"/>
<name>A0AAU9WLB0_9CNID</name>
<keyword evidence="2" id="KW-0479">Metal-binding</keyword>
<dbReference type="Gene3D" id="2.60.120.200">
    <property type="match status" value="1"/>
</dbReference>
<dbReference type="SMART" id="SM00159">
    <property type="entry name" value="PTX"/>
    <property type="match status" value="1"/>
</dbReference>
<dbReference type="InterPro" id="IPR001759">
    <property type="entry name" value="PTX_dom"/>
</dbReference>
<evidence type="ECO:0000313" key="12">
    <source>
        <dbReference type="Proteomes" id="UP001159428"/>
    </source>
</evidence>